<evidence type="ECO:0000259" key="1">
    <source>
        <dbReference type="Pfam" id="PF22548"/>
    </source>
</evidence>
<reference evidence="2 3" key="1">
    <citation type="submission" date="2015-06" db="EMBL/GenBank/DDBJ databases">
        <title>Genome sequencing of Thermotogales isolates from hydrothermal vents.</title>
        <authorList>
            <person name="Haverkamp T.H."/>
            <person name="Kublanov I.V."/>
            <person name="Nesbo C.L."/>
        </authorList>
    </citation>
    <scope>NUCLEOTIDE SEQUENCE [LARGE SCALE GENOMIC DNA]</scope>
    <source>
        <strain evidence="3">ik275mar</strain>
    </source>
</reference>
<dbReference type="SUPFAM" id="SSF56747">
    <property type="entry name" value="Prim-pol domain"/>
    <property type="match status" value="1"/>
</dbReference>
<dbReference type="CDD" id="cd00525">
    <property type="entry name" value="AE_Prim_S_like"/>
    <property type="match status" value="1"/>
</dbReference>
<organism evidence="2 3">
    <name type="scientific">Thermosipho affectus</name>
    <dbReference type="NCBI Taxonomy" id="660294"/>
    <lineage>
        <taxon>Bacteria</taxon>
        <taxon>Thermotogati</taxon>
        <taxon>Thermotogota</taxon>
        <taxon>Thermotogae</taxon>
        <taxon>Thermotogales</taxon>
        <taxon>Fervidobacteriaceae</taxon>
        <taxon>Thermosipho</taxon>
    </lineage>
</organism>
<proteinExistence type="predicted"/>
<feature type="domain" description="TOTE conflict system primase" evidence="1">
    <location>
        <begin position="116"/>
        <end position="320"/>
    </location>
</feature>
<dbReference type="Proteomes" id="UP000242616">
    <property type="component" value="Unassembled WGS sequence"/>
</dbReference>
<dbReference type="EMBL" id="LBFC01000024">
    <property type="protein sequence ID" value="ONN26436.1"/>
    <property type="molecule type" value="Genomic_DNA"/>
</dbReference>
<dbReference type="SUPFAM" id="SSF48452">
    <property type="entry name" value="TPR-like"/>
    <property type="match status" value="1"/>
</dbReference>
<name>A0ABX3IF16_9BACT</name>
<comment type="caution">
    <text evidence="2">The sequence shown here is derived from an EMBL/GenBank/DDBJ whole genome shotgun (WGS) entry which is preliminary data.</text>
</comment>
<dbReference type="NCBIfam" id="NF040561">
    <property type="entry name" value="PrimPol_Msp"/>
    <property type="match status" value="1"/>
</dbReference>
<sequence length="539" mass="63623">MNFKELALRAEENLEFEKALEYFEKAEEELSVEDGTLIRYGELLFDFQKYEIARKVFEKIVSKQPKKEYLLRLAEIYEEISMLDKALEIYEKLNITDRVKNIKEQYETTNPRRTILRKFLELFSGREDVFAVQLNDGTYRPIRRSINFNDVKKHISGKTTIGIYQLKKNDEIKFAVFDVDIKKSFLENNKNTYFEEAKTVTLKISSILSQYNIKNYIEFTGNRGYHVWFFFDEALSSYKVKVFMESILKNIHLEESIGIEVFPKQPTLNGGLGNLIKVPLGLHKKTYKKAVFVDQNFEVIKNQLDFLLKIEYNSKEHIESLFDEIITDSVQSYNFQKTTYKKRKNTSIKKELVKSLEKDNLSEFHKVISNCHVLYQIIQKIKRDAYVSEIEEEILIKSSIKAINGREQLIEILKNTINFDYDRFKKIEHQVGEIPISCNNIRNIIIKYNLSLSLDKCLCKFPGYNTPYSFVKDFDEIIEEFSVEEIVKKIIEKTSEKFELEREIKSLKKILLERMGENTKMTVGIWTIRKNGNDIEIII</sequence>
<accession>A0ABX3IF16</accession>
<dbReference type="Gene3D" id="1.25.40.10">
    <property type="entry name" value="Tetratricopeptide repeat domain"/>
    <property type="match status" value="1"/>
</dbReference>
<dbReference type="RefSeq" id="WP_077198805.1">
    <property type="nucleotide sequence ID" value="NZ_LBFC01000024.1"/>
</dbReference>
<keyword evidence="3" id="KW-1185">Reference proteome</keyword>
<protein>
    <recommendedName>
        <fullName evidence="1">TOTE conflict system primase domain-containing protein</fullName>
    </recommendedName>
</protein>
<dbReference type="Pfam" id="PF22548">
    <property type="entry name" value="AEP-TOTE"/>
    <property type="match status" value="1"/>
</dbReference>
<evidence type="ECO:0000313" key="2">
    <source>
        <dbReference type="EMBL" id="ONN26436.1"/>
    </source>
</evidence>
<evidence type="ECO:0000313" key="3">
    <source>
        <dbReference type="Proteomes" id="UP000242616"/>
    </source>
</evidence>
<dbReference type="InterPro" id="IPR054347">
    <property type="entry name" value="TOTE_primase"/>
</dbReference>
<gene>
    <name evidence="2" type="ORF">XJ44_08945</name>
</gene>
<dbReference type="InterPro" id="IPR011990">
    <property type="entry name" value="TPR-like_helical_dom_sf"/>
</dbReference>
<dbReference type="Gene3D" id="3.90.920.10">
    <property type="entry name" value="DNA primase, PRIM domain"/>
    <property type="match status" value="1"/>
</dbReference>